<evidence type="ECO:0000313" key="3">
    <source>
        <dbReference type="Proteomes" id="UP001431935"/>
    </source>
</evidence>
<feature type="transmembrane region" description="Helical" evidence="1">
    <location>
        <begin position="144"/>
        <end position="164"/>
    </location>
</feature>
<feature type="transmembrane region" description="Helical" evidence="1">
    <location>
        <begin position="85"/>
        <end position="110"/>
    </location>
</feature>
<keyword evidence="1" id="KW-1133">Transmembrane helix</keyword>
<proteinExistence type="predicted"/>
<dbReference type="Proteomes" id="UP001431935">
    <property type="component" value="Chromosome"/>
</dbReference>
<keyword evidence="3" id="KW-1185">Reference proteome</keyword>
<feature type="transmembrane region" description="Helical" evidence="1">
    <location>
        <begin position="16"/>
        <end position="42"/>
    </location>
</feature>
<name>A0ABZ2ALU2_9BACT</name>
<evidence type="ECO:0000313" key="2">
    <source>
        <dbReference type="EMBL" id="WVN21126.1"/>
    </source>
</evidence>
<evidence type="ECO:0000256" key="1">
    <source>
        <dbReference type="SAM" id="Phobius"/>
    </source>
</evidence>
<dbReference type="EMBL" id="CP143578">
    <property type="protein sequence ID" value="WVN21126.1"/>
    <property type="molecule type" value="Genomic_DNA"/>
</dbReference>
<organism evidence="2 3">
    <name type="scientific">Metamycoplasma gateae</name>
    <dbReference type="NCBI Taxonomy" id="35769"/>
    <lineage>
        <taxon>Bacteria</taxon>
        <taxon>Bacillati</taxon>
        <taxon>Mycoplasmatota</taxon>
        <taxon>Mycoplasmoidales</taxon>
        <taxon>Metamycoplasmataceae</taxon>
        <taxon>Metamycoplasma</taxon>
    </lineage>
</organism>
<feature type="transmembrane region" description="Helical" evidence="1">
    <location>
        <begin position="48"/>
        <end position="73"/>
    </location>
</feature>
<protein>
    <submittedName>
        <fullName evidence="2">Uncharacterized protein</fullName>
    </submittedName>
</protein>
<dbReference type="RefSeq" id="WP_330463157.1">
    <property type="nucleotide sequence ID" value="NZ_CP143578.1"/>
</dbReference>
<sequence length="170" mass="19653">MNKVDKTIKNINNKNFLSFFILTIVALCISIFQIIAISIFKIKISRSIFISILIMIVLTISIILFKTFSFALIYKERNNLNHKKLLRILFGLVITSLVFALFFIIIIFLLNSTYNEFLKALNQKNTKLAEENKLFFNNLKIVKLILDSLLFLNIITVLSINIYIKNKGGI</sequence>
<accession>A0ABZ2ALU2</accession>
<keyword evidence="1" id="KW-0472">Membrane</keyword>
<reference evidence="2" key="1">
    <citation type="submission" date="2024-01" db="EMBL/GenBank/DDBJ databases">
        <title>Complete genome sequence of Mycoplasma gateae strain 3700.</title>
        <authorList>
            <person name="Spergser J."/>
        </authorList>
    </citation>
    <scope>NUCLEOTIDE SEQUENCE [LARGE SCALE GENOMIC DNA]</scope>
    <source>
        <strain evidence="2">3700</strain>
    </source>
</reference>
<gene>
    <name evidence="2" type="ORF">V2E26_01775</name>
</gene>
<keyword evidence="1" id="KW-0812">Transmembrane</keyword>